<accession>A0AAD3TJR6</accession>
<reference evidence="1" key="1">
    <citation type="submission" date="2023-05" db="EMBL/GenBank/DDBJ databases">
        <title>Nepenthes gracilis genome sequencing.</title>
        <authorList>
            <person name="Fukushima K."/>
        </authorList>
    </citation>
    <scope>NUCLEOTIDE SEQUENCE</scope>
    <source>
        <strain evidence="1">SING2019-196</strain>
    </source>
</reference>
<name>A0AAD3TJR6_NEPGR</name>
<dbReference type="EMBL" id="BSYO01000038">
    <property type="protein sequence ID" value="GMH30474.1"/>
    <property type="molecule type" value="Genomic_DNA"/>
</dbReference>
<keyword evidence="2" id="KW-1185">Reference proteome</keyword>
<dbReference type="AlphaFoldDB" id="A0AAD3TJR6"/>
<organism evidence="1 2">
    <name type="scientific">Nepenthes gracilis</name>
    <name type="common">Slender pitcher plant</name>
    <dbReference type="NCBI Taxonomy" id="150966"/>
    <lineage>
        <taxon>Eukaryota</taxon>
        <taxon>Viridiplantae</taxon>
        <taxon>Streptophyta</taxon>
        <taxon>Embryophyta</taxon>
        <taxon>Tracheophyta</taxon>
        <taxon>Spermatophyta</taxon>
        <taxon>Magnoliopsida</taxon>
        <taxon>eudicotyledons</taxon>
        <taxon>Gunneridae</taxon>
        <taxon>Pentapetalae</taxon>
        <taxon>Caryophyllales</taxon>
        <taxon>Nepenthaceae</taxon>
        <taxon>Nepenthes</taxon>
    </lineage>
</organism>
<comment type="caution">
    <text evidence="1">The sequence shown here is derived from an EMBL/GenBank/DDBJ whole genome shotgun (WGS) entry which is preliminary data.</text>
</comment>
<dbReference type="Proteomes" id="UP001279734">
    <property type="component" value="Unassembled WGS sequence"/>
</dbReference>
<evidence type="ECO:0000313" key="1">
    <source>
        <dbReference type="EMBL" id="GMH30474.1"/>
    </source>
</evidence>
<evidence type="ECO:0000313" key="2">
    <source>
        <dbReference type="Proteomes" id="UP001279734"/>
    </source>
</evidence>
<gene>
    <name evidence="1" type="ORF">Nepgr_032317</name>
</gene>
<protein>
    <submittedName>
        <fullName evidence="1">Uncharacterized protein</fullName>
    </submittedName>
</protein>
<proteinExistence type="predicted"/>
<sequence>MNEVLSSFSFSYVIETPFSTGRLEDTVVSPPTLRGQLGGARQILRFYQSTVCCDFVLSPPSQFNLVIDQNEPTTNNRCKSG</sequence>